<dbReference type="RefSeq" id="WP_236340415.1">
    <property type="nucleotide sequence ID" value="NZ_CAKMMF010000008.1"/>
</dbReference>
<protein>
    <recommendedName>
        <fullName evidence="3">N-acetyltransferase domain-containing protein</fullName>
    </recommendedName>
</protein>
<evidence type="ECO:0008006" key="3">
    <source>
        <dbReference type="Google" id="ProtNLM"/>
    </source>
</evidence>
<dbReference type="EMBL" id="CAKMMF010000008">
    <property type="protein sequence ID" value="CAH1202710.1"/>
    <property type="molecule type" value="Genomic_DNA"/>
</dbReference>
<dbReference type="Proteomes" id="UP000838686">
    <property type="component" value="Unassembled WGS sequence"/>
</dbReference>
<organism evidence="1 2">
    <name type="scientific">Paenibacillus plantiphilus</name>
    <dbReference type="NCBI Taxonomy" id="2905650"/>
    <lineage>
        <taxon>Bacteria</taxon>
        <taxon>Bacillati</taxon>
        <taxon>Bacillota</taxon>
        <taxon>Bacilli</taxon>
        <taxon>Bacillales</taxon>
        <taxon>Paenibacillaceae</taxon>
        <taxon>Paenibacillus</taxon>
    </lineage>
</organism>
<sequence length="162" mass="18434">MIINLQTGESHDVFFQQLTQKDLKLFQIFKNKGWVFDWRAPMVEGFEVFALCTHSQPKIAQGLIASRSNDKPECNFIEVANIESAPHNKYQHSERVFAGVGEHLMAYACKVSVQRGFDGFVQFKSKTTSIGFYEKIGAKHIGNLTMYFNEYGAATILQKCRV</sequence>
<gene>
    <name evidence="1" type="ORF">PAECIP111893_01895</name>
</gene>
<accession>A0ABM9C524</accession>
<evidence type="ECO:0000313" key="2">
    <source>
        <dbReference type="Proteomes" id="UP000838686"/>
    </source>
</evidence>
<proteinExistence type="predicted"/>
<dbReference type="Gene3D" id="3.40.630.30">
    <property type="match status" value="1"/>
</dbReference>
<dbReference type="InterPro" id="IPR016181">
    <property type="entry name" value="Acyl_CoA_acyltransferase"/>
</dbReference>
<comment type="caution">
    <text evidence="1">The sequence shown here is derived from an EMBL/GenBank/DDBJ whole genome shotgun (WGS) entry which is preliminary data.</text>
</comment>
<keyword evidence="2" id="KW-1185">Reference proteome</keyword>
<reference evidence="1" key="1">
    <citation type="submission" date="2022-01" db="EMBL/GenBank/DDBJ databases">
        <authorList>
            <person name="Criscuolo A."/>
        </authorList>
    </citation>
    <scope>NUCLEOTIDE SEQUENCE</scope>
    <source>
        <strain evidence="1">CIP111893</strain>
    </source>
</reference>
<evidence type="ECO:0000313" key="1">
    <source>
        <dbReference type="EMBL" id="CAH1202710.1"/>
    </source>
</evidence>
<dbReference type="SUPFAM" id="SSF55729">
    <property type="entry name" value="Acyl-CoA N-acyltransferases (Nat)"/>
    <property type="match status" value="1"/>
</dbReference>
<name>A0ABM9C524_9BACL</name>